<sequence>MGSQEEYAQDFKTALLNGALVSFAGILDLAQNFSPCWGLNPHPSYAERADLWYRETFPANTETIFYQAGYWTGIIGMDILDCRAGTSAVELVTNSWKSASRFSETRKALELIERYDQPVYRSGFNFEKSSTYNRAAFEEYKVTLRAEMEKPHVVDPKLKDYADLNYKPNASIGSGSTTVGIRHELTTGEKVHNKLHSQKGREMIKVLEKWLIQMHDREIELLESLIDKFYLGLFFN</sequence>
<reference key="1">
    <citation type="journal article" date="2011" name="Mol. Biol. Evol.">
        <title>Unity in variety -- the pan-genome of the Chlamydiae.</title>
        <authorList>
            <person name="Collingro A."/>
            <person name="Tischler P."/>
            <person name="Weinmaier T."/>
            <person name="Penz T."/>
            <person name="Heinz E."/>
            <person name="Brunham R.C."/>
            <person name="Read T.D."/>
            <person name="Bavoil P.M."/>
            <person name="Sachse K."/>
            <person name="Kahane S."/>
            <person name="Friedman M.G."/>
            <person name="Rattei T."/>
            <person name="Myers G.S.A."/>
            <person name="Horn M."/>
        </authorList>
    </citation>
    <scope>NUCLEOTIDE SEQUENCE</scope>
    <source>
        <strain>Z</strain>
    </source>
</reference>
<organism evidence="1 2">
    <name type="scientific">Simkania negevensis (strain ATCC VR-1471 / DSM 27360 / Z)</name>
    <dbReference type="NCBI Taxonomy" id="331113"/>
    <lineage>
        <taxon>Bacteria</taxon>
        <taxon>Pseudomonadati</taxon>
        <taxon>Chlamydiota</taxon>
        <taxon>Chlamydiia</taxon>
        <taxon>Parachlamydiales</taxon>
        <taxon>Simkaniaceae</taxon>
        <taxon>Simkania</taxon>
    </lineage>
</organism>
<name>F8L3A3_SIMNZ</name>
<evidence type="ECO:0000313" key="1">
    <source>
        <dbReference type="EMBL" id="CCB89741.1"/>
    </source>
</evidence>
<dbReference type="EMBL" id="FR872582">
    <property type="protein sequence ID" value="CCB89741.1"/>
    <property type="molecule type" value="Genomic_DNA"/>
</dbReference>
<protein>
    <submittedName>
        <fullName evidence="1">Uncharacterized protein</fullName>
    </submittedName>
</protein>
<evidence type="ECO:0000313" key="2">
    <source>
        <dbReference type="Proteomes" id="UP000000496"/>
    </source>
</evidence>
<gene>
    <name evidence="1" type="ordered locus">SNE_A18640</name>
</gene>
<dbReference type="Proteomes" id="UP000000496">
    <property type="component" value="Chromosome gsn.131"/>
</dbReference>
<accession>F8L3A3</accession>
<dbReference type="HOGENOM" id="CLU_1174792_0_0_0"/>
<dbReference type="STRING" id="331113.SNE_A18640"/>
<dbReference type="AlphaFoldDB" id="F8L3A3"/>
<keyword evidence="2" id="KW-1185">Reference proteome</keyword>
<proteinExistence type="predicted"/>
<reference evidence="1 2" key="2">
    <citation type="journal article" date="2011" name="Mol. Biol. Evol.">
        <title>Unity in variety--the pan-genome of the Chlamydiae.</title>
        <authorList>
            <person name="Collingro A."/>
            <person name="Tischler P."/>
            <person name="Weinmaier T."/>
            <person name="Penz T."/>
            <person name="Heinz E."/>
            <person name="Brunham R.C."/>
            <person name="Read T.D."/>
            <person name="Bavoil P.M."/>
            <person name="Sachse K."/>
            <person name="Kahane S."/>
            <person name="Friedman M.G."/>
            <person name="Rattei T."/>
            <person name="Myers G.S."/>
            <person name="Horn M."/>
        </authorList>
    </citation>
    <scope>NUCLEOTIDE SEQUENCE [LARGE SCALE GENOMIC DNA]</scope>
    <source>
        <strain evidence="2">ATCC VR-1471 / Z</strain>
    </source>
</reference>
<dbReference type="KEGG" id="sng:SNE_A18640"/>